<reference evidence="3 4" key="1">
    <citation type="submission" date="2018-08" db="EMBL/GenBank/DDBJ databases">
        <title>A genome reference for cultivated species of the human gut microbiota.</title>
        <authorList>
            <person name="Zou Y."/>
            <person name="Xue W."/>
            <person name="Luo G."/>
        </authorList>
    </citation>
    <scope>NUCLEOTIDE SEQUENCE [LARGE SCALE GENOMIC DNA]</scope>
    <source>
        <strain evidence="3 4">AF42-21</strain>
    </source>
</reference>
<evidence type="ECO:0000313" key="5">
    <source>
        <dbReference type="Proteomes" id="UP000580130"/>
    </source>
</evidence>
<comment type="caution">
    <text evidence="3">The sequence shown here is derived from an EMBL/GenBank/DDBJ whole genome shotgun (WGS) entry which is preliminary data.</text>
</comment>
<dbReference type="EMBL" id="JABAFX010000040">
    <property type="protein sequence ID" value="NME58185.1"/>
    <property type="molecule type" value="Genomic_DNA"/>
</dbReference>
<proteinExistence type="predicted"/>
<organism evidence="3 4">
    <name type="scientific">Dorea formicigenerans</name>
    <dbReference type="NCBI Taxonomy" id="39486"/>
    <lineage>
        <taxon>Bacteria</taxon>
        <taxon>Bacillati</taxon>
        <taxon>Bacillota</taxon>
        <taxon>Clostridia</taxon>
        <taxon>Lachnospirales</taxon>
        <taxon>Lachnospiraceae</taxon>
        <taxon>Dorea</taxon>
    </lineage>
</organism>
<evidence type="ECO:0000259" key="1">
    <source>
        <dbReference type="Pfam" id="PF08845"/>
    </source>
</evidence>
<dbReference type="EMBL" id="QRNS01000007">
    <property type="protein sequence ID" value="RHK64405.1"/>
    <property type="molecule type" value="Genomic_DNA"/>
</dbReference>
<dbReference type="RefSeq" id="WP_119216908.1">
    <property type="nucleotide sequence ID" value="NZ_JABAFX010000040.1"/>
</dbReference>
<evidence type="ECO:0000313" key="2">
    <source>
        <dbReference type="EMBL" id="NME58185.1"/>
    </source>
</evidence>
<dbReference type="Proteomes" id="UP000580130">
    <property type="component" value="Unassembled WGS sequence"/>
</dbReference>
<evidence type="ECO:0000313" key="3">
    <source>
        <dbReference type="EMBL" id="RHK64405.1"/>
    </source>
</evidence>
<name>A0A415H835_9FIRM</name>
<dbReference type="InterPro" id="IPR014944">
    <property type="entry name" value="Toxin_SymE-like"/>
</dbReference>
<evidence type="ECO:0000313" key="4">
    <source>
        <dbReference type="Proteomes" id="UP000284152"/>
    </source>
</evidence>
<sequence length="57" mass="6688">MNKSRKLKVYSQSGYHYQERPTIILKGRWLEEAGFPLNSYITVETIEEGVLKITRQS</sequence>
<gene>
    <name evidence="3" type="ORF">DW054_06365</name>
    <name evidence="2" type="ORF">HF855_12430</name>
</gene>
<dbReference type="Pfam" id="PF08845">
    <property type="entry name" value="SymE_toxin"/>
    <property type="match status" value="1"/>
</dbReference>
<feature type="domain" description="Toxin SymE-like" evidence="1">
    <location>
        <begin position="5"/>
        <end position="49"/>
    </location>
</feature>
<protein>
    <submittedName>
        <fullName evidence="3">Type I addiction module toxin, SymE family</fullName>
    </submittedName>
</protein>
<dbReference type="GO" id="GO:0016070">
    <property type="term" value="P:RNA metabolic process"/>
    <property type="evidence" value="ECO:0007669"/>
    <property type="project" value="InterPro"/>
</dbReference>
<reference evidence="2 5" key="2">
    <citation type="submission" date="2020-04" db="EMBL/GenBank/DDBJ databases">
        <authorList>
            <person name="Hitch T.C.A."/>
            <person name="Wylensek D."/>
            <person name="Clavel T."/>
        </authorList>
    </citation>
    <scope>NUCLEOTIDE SEQUENCE [LARGE SCALE GENOMIC DNA]</scope>
    <source>
        <strain evidence="2 5">BSM-383-APC-5F</strain>
    </source>
</reference>
<dbReference type="GO" id="GO:0003723">
    <property type="term" value="F:RNA binding"/>
    <property type="evidence" value="ECO:0007669"/>
    <property type="project" value="InterPro"/>
</dbReference>
<dbReference type="GO" id="GO:0016788">
    <property type="term" value="F:hydrolase activity, acting on ester bonds"/>
    <property type="evidence" value="ECO:0007669"/>
    <property type="project" value="InterPro"/>
</dbReference>
<accession>A0A415H835</accession>
<dbReference type="AlphaFoldDB" id="A0A415H835"/>
<dbReference type="GO" id="GO:0005737">
    <property type="term" value="C:cytoplasm"/>
    <property type="evidence" value="ECO:0007669"/>
    <property type="project" value="InterPro"/>
</dbReference>
<dbReference type="Proteomes" id="UP000284152">
    <property type="component" value="Unassembled WGS sequence"/>
</dbReference>